<dbReference type="SUPFAM" id="SSF48576">
    <property type="entry name" value="Terpenoid synthases"/>
    <property type="match status" value="1"/>
</dbReference>
<protein>
    <recommendedName>
        <fullName evidence="6">Terpenoid synthase</fullName>
    </recommendedName>
</protein>
<evidence type="ECO:0000256" key="1">
    <source>
        <dbReference type="ARBA" id="ARBA00007946"/>
    </source>
</evidence>
<evidence type="ECO:0000313" key="5">
    <source>
        <dbReference type="Proteomes" id="UP001215151"/>
    </source>
</evidence>
<proteinExistence type="inferred from homology"/>
<keyword evidence="2" id="KW-0456">Lyase</keyword>
<dbReference type="Proteomes" id="UP001215151">
    <property type="component" value="Unassembled WGS sequence"/>
</dbReference>
<dbReference type="AlphaFoldDB" id="A0AAD7TMW4"/>
<dbReference type="GO" id="GO:0016838">
    <property type="term" value="F:carbon-oxygen lyase activity, acting on phosphates"/>
    <property type="evidence" value="ECO:0007669"/>
    <property type="project" value="InterPro"/>
</dbReference>
<reference evidence="4" key="1">
    <citation type="submission" date="2022-11" db="EMBL/GenBank/DDBJ databases">
        <title>Genome Sequence of Cubamyces cubensis.</title>
        <authorList>
            <person name="Buettner E."/>
        </authorList>
    </citation>
    <scope>NUCLEOTIDE SEQUENCE</scope>
    <source>
        <strain evidence="4">MPL-01</strain>
    </source>
</reference>
<evidence type="ECO:0008006" key="6">
    <source>
        <dbReference type="Google" id="ProtNLM"/>
    </source>
</evidence>
<sequence>MHPKLQLMRDSSMLPDPFSDERSDASSPDETLSRFNMLATKMDLTSQRQHISNLVTDFLQRSDFRAVQSPRDVDLREKLNVDVNNWGVDINPSMLEKMVETSCSYAETAFGHTSFEHRYYIALYTACMLYGEDLGEHDPDAVTQFARRLVRGDKQVSPIFDCLADLLKQAHLYWSDIGADAIITGTVDALTATAIEFATTGTPVAPSALRYPYYLRTRAGGGPQYTHFMFMRSWREKADSYLQILPEIEHWTLGTNDILSFYKEELAGETSNYVHLRADAESISPWDVLRHLTEEVLDTARRIDDITANDPELYALWNRYLQCYLEFSVRTPRYRLRELGIGYGM</sequence>
<comment type="caution">
    <text evidence="4">The sequence shown here is derived from an EMBL/GenBank/DDBJ whole genome shotgun (WGS) entry which is preliminary data.</text>
</comment>
<feature type="region of interest" description="Disordered" evidence="3">
    <location>
        <begin position="1"/>
        <end position="30"/>
    </location>
</feature>
<organism evidence="4 5">
    <name type="scientific">Trametes cubensis</name>
    <dbReference type="NCBI Taxonomy" id="1111947"/>
    <lineage>
        <taxon>Eukaryota</taxon>
        <taxon>Fungi</taxon>
        <taxon>Dikarya</taxon>
        <taxon>Basidiomycota</taxon>
        <taxon>Agaricomycotina</taxon>
        <taxon>Agaricomycetes</taxon>
        <taxon>Polyporales</taxon>
        <taxon>Polyporaceae</taxon>
        <taxon>Trametes</taxon>
    </lineage>
</organism>
<dbReference type="Pfam" id="PF06330">
    <property type="entry name" value="TRI5"/>
    <property type="match status" value="1"/>
</dbReference>
<evidence type="ECO:0000256" key="3">
    <source>
        <dbReference type="SAM" id="MobiDB-lite"/>
    </source>
</evidence>
<gene>
    <name evidence="4" type="ORF">ONZ51_g9982</name>
</gene>
<dbReference type="Gene3D" id="1.10.600.10">
    <property type="entry name" value="Farnesyl Diphosphate Synthase"/>
    <property type="match status" value="1"/>
</dbReference>
<comment type="similarity">
    <text evidence="1">Belongs to the trichodiene synthase family.</text>
</comment>
<evidence type="ECO:0000256" key="2">
    <source>
        <dbReference type="ARBA" id="ARBA00023239"/>
    </source>
</evidence>
<keyword evidence="5" id="KW-1185">Reference proteome</keyword>
<accession>A0AAD7TMW4</accession>
<dbReference type="InterPro" id="IPR008949">
    <property type="entry name" value="Isoprenoid_synthase_dom_sf"/>
</dbReference>
<dbReference type="EMBL" id="JAPEVG010000367">
    <property type="protein sequence ID" value="KAJ8463855.1"/>
    <property type="molecule type" value="Genomic_DNA"/>
</dbReference>
<dbReference type="InterPro" id="IPR024652">
    <property type="entry name" value="Trichodiene_synth"/>
</dbReference>
<name>A0AAD7TMW4_9APHY</name>
<evidence type="ECO:0000313" key="4">
    <source>
        <dbReference type="EMBL" id="KAJ8463855.1"/>
    </source>
</evidence>